<dbReference type="Pfam" id="PF13614">
    <property type="entry name" value="AAA_31"/>
    <property type="match status" value="1"/>
</dbReference>
<dbReference type="GO" id="GO:0005886">
    <property type="term" value="C:plasma membrane"/>
    <property type="evidence" value="ECO:0007669"/>
    <property type="project" value="TreeGrafter"/>
</dbReference>
<dbReference type="RefSeq" id="WP_194539469.1">
    <property type="nucleotide sequence ID" value="NZ_JACEFB010000016.1"/>
</dbReference>
<evidence type="ECO:0000256" key="5">
    <source>
        <dbReference type="ARBA" id="ARBA00022777"/>
    </source>
</evidence>
<feature type="region of interest" description="Disordered" evidence="10">
    <location>
        <begin position="1"/>
        <end position="23"/>
    </location>
</feature>
<dbReference type="SUPFAM" id="SSF52540">
    <property type="entry name" value="P-loop containing nucleoside triphosphate hydrolases"/>
    <property type="match status" value="1"/>
</dbReference>
<comment type="catalytic activity">
    <reaction evidence="8">
        <text>L-tyrosyl-[protein] + ATP = O-phospho-L-tyrosyl-[protein] + ADP + H(+)</text>
        <dbReference type="Rhea" id="RHEA:10596"/>
        <dbReference type="Rhea" id="RHEA-COMP:10136"/>
        <dbReference type="Rhea" id="RHEA-COMP:20101"/>
        <dbReference type="ChEBI" id="CHEBI:15378"/>
        <dbReference type="ChEBI" id="CHEBI:30616"/>
        <dbReference type="ChEBI" id="CHEBI:46858"/>
        <dbReference type="ChEBI" id="CHEBI:61978"/>
        <dbReference type="ChEBI" id="CHEBI:456216"/>
        <dbReference type="EC" id="2.7.10.2"/>
    </reaction>
</comment>
<dbReference type="InterPro" id="IPR050445">
    <property type="entry name" value="Bact_polysacc_biosynth/exp"/>
</dbReference>
<keyword evidence="11" id="KW-0812">Transmembrane</keyword>
<proteinExistence type="inferred from homology"/>
<evidence type="ECO:0000256" key="4">
    <source>
        <dbReference type="ARBA" id="ARBA00022741"/>
    </source>
</evidence>
<dbReference type="InterPro" id="IPR025669">
    <property type="entry name" value="AAA_dom"/>
</dbReference>
<reference evidence="13 14" key="1">
    <citation type="submission" date="2020-07" db="EMBL/GenBank/DDBJ databases">
        <title>Thermogemmata thermophila gen. nov., sp. nov., a novel moderate thermophilic planctomycete from a Kamchatka hot spring.</title>
        <authorList>
            <person name="Elcheninov A.G."/>
            <person name="Podosokorskaya O.A."/>
            <person name="Kovaleva O.L."/>
            <person name="Novikov A."/>
            <person name="Bonch-Osmolovskaya E.A."/>
            <person name="Toshchakov S.V."/>
            <person name="Kublanov I.V."/>
        </authorList>
    </citation>
    <scope>NUCLEOTIDE SEQUENCE [LARGE SCALE GENOMIC DNA]</scope>
    <source>
        <strain evidence="13 14">2918</strain>
    </source>
</reference>
<protein>
    <recommendedName>
        <fullName evidence="2">non-specific protein-tyrosine kinase</fullName>
        <ecNumber evidence="2">2.7.10.2</ecNumber>
    </recommendedName>
</protein>
<keyword evidence="9" id="KW-0175">Coiled coil</keyword>
<keyword evidence="11" id="KW-1133">Transmembrane helix</keyword>
<feature type="transmembrane region" description="Helical" evidence="11">
    <location>
        <begin position="40"/>
        <end position="59"/>
    </location>
</feature>
<evidence type="ECO:0000256" key="3">
    <source>
        <dbReference type="ARBA" id="ARBA00022679"/>
    </source>
</evidence>
<evidence type="ECO:0000256" key="10">
    <source>
        <dbReference type="SAM" id="MobiDB-lite"/>
    </source>
</evidence>
<dbReference type="NCBIfam" id="TIGR01007">
    <property type="entry name" value="eps_fam"/>
    <property type="match status" value="1"/>
</dbReference>
<gene>
    <name evidence="13" type="ORF">H0921_15720</name>
</gene>
<keyword evidence="11" id="KW-0472">Membrane</keyword>
<keyword evidence="5 13" id="KW-0418">Kinase</keyword>
<feature type="coiled-coil region" evidence="9">
    <location>
        <begin position="356"/>
        <end position="428"/>
    </location>
</feature>
<dbReference type="PANTHER" id="PTHR32309:SF13">
    <property type="entry name" value="FERRIC ENTEROBACTIN TRANSPORT PROTEIN FEPE"/>
    <property type="match status" value="1"/>
</dbReference>
<feature type="coiled-coil region" evidence="9">
    <location>
        <begin position="192"/>
        <end position="226"/>
    </location>
</feature>
<keyword evidence="3 13" id="KW-0808">Transferase</keyword>
<evidence type="ECO:0000259" key="12">
    <source>
        <dbReference type="Pfam" id="PF13614"/>
    </source>
</evidence>
<dbReference type="Gene3D" id="3.40.50.300">
    <property type="entry name" value="P-loop containing nucleotide triphosphate hydrolases"/>
    <property type="match status" value="1"/>
</dbReference>
<dbReference type="EC" id="2.7.10.2" evidence="2"/>
<dbReference type="AlphaFoldDB" id="A0A7V8VGP7"/>
<keyword evidence="14" id="KW-1185">Reference proteome</keyword>
<evidence type="ECO:0000256" key="7">
    <source>
        <dbReference type="ARBA" id="ARBA00023137"/>
    </source>
</evidence>
<dbReference type="InterPro" id="IPR005702">
    <property type="entry name" value="Wzc-like_C"/>
</dbReference>
<dbReference type="InterPro" id="IPR027417">
    <property type="entry name" value="P-loop_NTPase"/>
</dbReference>
<evidence type="ECO:0000313" key="14">
    <source>
        <dbReference type="Proteomes" id="UP000542342"/>
    </source>
</evidence>
<sequence length="749" mass="83945">MAEAHPLLDPPPAARGTAESTGGLENSATMSLVAGLLRRWPWLVLGVLIGVVVGIIYHFQRPLVYQSTAQLMVLKNRPELVSGGASDVRVQFVEDYVAGQVILLRSERILRRAADKHLPRLGPFERPLPSQEHARLALLSAGFSVMREKEPGSNIGSNVLALTFKASHALDAPKYLRAIIDAYREELAEVFEDASARQLRQLEEEIAAVEKSIREIAARRAEAERSFLVEDPRTGRLRMPEDLTLLRSRLSANHATQITLRLRQQELQAEWEELQLAEQSRPVRLMLLQRLGVSQERSSILQPDARSPESLLRHLQFRRSELMARYGYGVGHPEIVALDRQLSELEREVQSRGVGAEELLAYRQRLMNERNALDKKLQILAQEIAQDERKLQELTPIHNSIQKANEELQREETRLRELHQLRDQIRRTERGGVFEVKEVTTPTLGVLVSPLWFQSLAVGLMLGLVLGGGLALGWEWADRSFRSPADIRRHLGLSVLGHIPQIRIEEEVEQELTQPLDAVLVTLWRPSSAEAEAVRALRNQVLFSTTGRDHVCVQITSPHPGDGKSVLTANLAVSLALSGKRVALVDCDFRKPRQHRLFALGNPEQGIAAVLAGQAELAAVARPAGVENLTIYPCGTRPDNPAELLTCKHFPEVLAQLQQQYDYVLLDTPPVLSVSDPVAVAARVDEVVLVFRMRRDVRSALERTKQDIQAVGGRILGVVVNALPLRDHPYRYSYYHSGYLYQDSYRDAP</sequence>
<evidence type="ECO:0000256" key="8">
    <source>
        <dbReference type="ARBA" id="ARBA00051245"/>
    </source>
</evidence>
<evidence type="ECO:0000256" key="11">
    <source>
        <dbReference type="SAM" id="Phobius"/>
    </source>
</evidence>
<evidence type="ECO:0000256" key="6">
    <source>
        <dbReference type="ARBA" id="ARBA00022840"/>
    </source>
</evidence>
<comment type="similarity">
    <text evidence="1">Belongs to the CpsD/CapB family.</text>
</comment>
<evidence type="ECO:0000313" key="13">
    <source>
        <dbReference type="EMBL" id="MBA2227606.1"/>
    </source>
</evidence>
<accession>A0A7V8VGP7</accession>
<evidence type="ECO:0000256" key="2">
    <source>
        <dbReference type="ARBA" id="ARBA00011903"/>
    </source>
</evidence>
<evidence type="ECO:0000256" key="1">
    <source>
        <dbReference type="ARBA" id="ARBA00007316"/>
    </source>
</evidence>
<keyword evidence="6" id="KW-0067">ATP-binding</keyword>
<dbReference type="EMBL" id="JACEFB010000016">
    <property type="protein sequence ID" value="MBA2227606.1"/>
    <property type="molecule type" value="Genomic_DNA"/>
</dbReference>
<dbReference type="Proteomes" id="UP000542342">
    <property type="component" value="Unassembled WGS sequence"/>
</dbReference>
<dbReference type="GO" id="GO:0004715">
    <property type="term" value="F:non-membrane spanning protein tyrosine kinase activity"/>
    <property type="evidence" value="ECO:0007669"/>
    <property type="project" value="UniProtKB-EC"/>
</dbReference>
<name>A0A7V8VGP7_9BACT</name>
<keyword evidence="4" id="KW-0547">Nucleotide-binding</keyword>
<keyword evidence="7" id="KW-0829">Tyrosine-protein kinase</keyword>
<dbReference type="CDD" id="cd05387">
    <property type="entry name" value="BY-kinase"/>
    <property type="match status" value="1"/>
</dbReference>
<organism evidence="13 14">
    <name type="scientific">Thermogemmata fonticola</name>
    <dbReference type="NCBI Taxonomy" id="2755323"/>
    <lineage>
        <taxon>Bacteria</taxon>
        <taxon>Pseudomonadati</taxon>
        <taxon>Planctomycetota</taxon>
        <taxon>Planctomycetia</taxon>
        <taxon>Gemmatales</taxon>
        <taxon>Gemmataceae</taxon>
        <taxon>Thermogemmata</taxon>
    </lineage>
</organism>
<evidence type="ECO:0000256" key="9">
    <source>
        <dbReference type="SAM" id="Coils"/>
    </source>
</evidence>
<dbReference type="GO" id="GO:0005524">
    <property type="term" value="F:ATP binding"/>
    <property type="evidence" value="ECO:0007669"/>
    <property type="project" value="UniProtKB-KW"/>
</dbReference>
<comment type="caution">
    <text evidence="13">The sequence shown here is derived from an EMBL/GenBank/DDBJ whole genome shotgun (WGS) entry which is preliminary data.</text>
</comment>
<dbReference type="PANTHER" id="PTHR32309">
    <property type="entry name" value="TYROSINE-PROTEIN KINASE"/>
    <property type="match status" value="1"/>
</dbReference>
<feature type="domain" description="AAA" evidence="12">
    <location>
        <begin position="561"/>
        <end position="690"/>
    </location>
</feature>